<dbReference type="SUPFAM" id="SSF46689">
    <property type="entry name" value="Homeodomain-like"/>
    <property type="match status" value="1"/>
</dbReference>
<proteinExistence type="predicted"/>
<gene>
    <name evidence="4" type="ORF">SAMN04488035_1795</name>
</gene>
<dbReference type="InterPro" id="IPR001647">
    <property type="entry name" value="HTH_TetR"/>
</dbReference>
<evidence type="ECO:0000259" key="3">
    <source>
        <dbReference type="PROSITE" id="PS50977"/>
    </source>
</evidence>
<sequence length="185" mass="19393">MAYHHGDLRDVLLRAAADVVAADGPEAVTLRGLARQAGVSHAAPAHHFRDRRGLLTALAAEGFRRLTEALRAAPTFLEAAVAYVEFAAGPGRGYYAVMFDATRIDVGDPALEEARSEADRVLAAGVASVAARSPDAPLAALALVHGLVALYEVGALERRYAGQDPAVLTRRIAQVLFTDPGASGE</sequence>
<evidence type="ECO:0000313" key="4">
    <source>
        <dbReference type="EMBL" id="SFF17313.1"/>
    </source>
</evidence>
<dbReference type="InterPro" id="IPR050109">
    <property type="entry name" value="HTH-type_TetR-like_transc_reg"/>
</dbReference>
<keyword evidence="5" id="KW-1185">Reference proteome</keyword>
<feature type="domain" description="HTH tetR-type" evidence="3">
    <location>
        <begin position="6"/>
        <end position="66"/>
    </location>
</feature>
<dbReference type="STRING" id="285351.SAMN04488035_1795"/>
<name>A0A1I2GJB2_9MICO</name>
<dbReference type="GO" id="GO:0003700">
    <property type="term" value="F:DNA-binding transcription factor activity"/>
    <property type="evidence" value="ECO:0007669"/>
    <property type="project" value="TreeGrafter"/>
</dbReference>
<dbReference type="PANTHER" id="PTHR30055:SF220">
    <property type="entry name" value="TETR-FAMILY REGULATORY PROTEIN"/>
    <property type="match status" value="1"/>
</dbReference>
<dbReference type="SUPFAM" id="SSF48498">
    <property type="entry name" value="Tetracyclin repressor-like, C-terminal domain"/>
    <property type="match status" value="1"/>
</dbReference>
<evidence type="ECO:0000313" key="5">
    <source>
        <dbReference type="Proteomes" id="UP000198520"/>
    </source>
</evidence>
<keyword evidence="1 2" id="KW-0238">DNA-binding</keyword>
<evidence type="ECO:0000256" key="1">
    <source>
        <dbReference type="ARBA" id="ARBA00023125"/>
    </source>
</evidence>
<protein>
    <submittedName>
        <fullName evidence="4">Transcriptional regulator, TetR family</fullName>
    </submittedName>
</protein>
<dbReference type="PANTHER" id="PTHR30055">
    <property type="entry name" value="HTH-TYPE TRANSCRIPTIONAL REGULATOR RUTR"/>
    <property type="match status" value="1"/>
</dbReference>
<dbReference type="InterPro" id="IPR009057">
    <property type="entry name" value="Homeodomain-like_sf"/>
</dbReference>
<organism evidence="4 5">
    <name type="scientific">Flavimobilis marinus</name>
    <dbReference type="NCBI Taxonomy" id="285351"/>
    <lineage>
        <taxon>Bacteria</taxon>
        <taxon>Bacillati</taxon>
        <taxon>Actinomycetota</taxon>
        <taxon>Actinomycetes</taxon>
        <taxon>Micrococcales</taxon>
        <taxon>Jonesiaceae</taxon>
        <taxon>Flavimobilis</taxon>
    </lineage>
</organism>
<dbReference type="GO" id="GO:0000976">
    <property type="term" value="F:transcription cis-regulatory region binding"/>
    <property type="evidence" value="ECO:0007669"/>
    <property type="project" value="TreeGrafter"/>
</dbReference>
<feature type="DNA-binding region" description="H-T-H motif" evidence="2">
    <location>
        <begin position="29"/>
        <end position="48"/>
    </location>
</feature>
<reference evidence="5" key="1">
    <citation type="submission" date="2016-10" db="EMBL/GenBank/DDBJ databases">
        <authorList>
            <person name="Varghese N."/>
            <person name="Submissions S."/>
        </authorList>
    </citation>
    <scope>NUCLEOTIDE SEQUENCE [LARGE SCALE GENOMIC DNA]</scope>
    <source>
        <strain evidence="5">DSM 19083</strain>
    </source>
</reference>
<dbReference type="Proteomes" id="UP000198520">
    <property type="component" value="Unassembled WGS sequence"/>
</dbReference>
<dbReference type="RefSeq" id="WP_093377589.1">
    <property type="nucleotide sequence ID" value="NZ_BNAN01000003.1"/>
</dbReference>
<dbReference type="InterPro" id="IPR036271">
    <property type="entry name" value="Tet_transcr_reg_TetR-rel_C_sf"/>
</dbReference>
<dbReference type="PROSITE" id="PS50977">
    <property type="entry name" value="HTH_TETR_2"/>
    <property type="match status" value="1"/>
</dbReference>
<dbReference type="EMBL" id="FONZ01000003">
    <property type="protein sequence ID" value="SFF17313.1"/>
    <property type="molecule type" value="Genomic_DNA"/>
</dbReference>
<evidence type="ECO:0000256" key="2">
    <source>
        <dbReference type="PROSITE-ProRule" id="PRU00335"/>
    </source>
</evidence>
<dbReference type="Pfam" id="PF00440">
    <property type="entry name" value="TetR_N"/>
    <property type="match status" value="1"/>
</dbReference>
<dbReference type="Gene3D" id="1.10.357.10">
    <property type="entry name" value="Tetracycline Repressor, domain 2"/>
    <property type="match status" value="1"/>
</dbReference>
<accession>A0A1I2GJB2</accession>
<dbReference type="OrthoDB" id="3173376at2"/>
<dbReference type="AlphaFoldDB" id="A0A1I2GJB2"/>